<dbReference type="CDD" id="cd06171">
    <property type="entry name" value="Sigma70_r4"/>
    <property type="match status" value="1"/>
</dbReference>
<evidence type="ECO:0000256" key="1">
    <source>
        <dbReference type="ARBA" id="ARBA00010641"/>
    </source>
</evidence>
<dbReference type="PANTHER" id="PTHR43133:SF63">
    <property type="entry name" value="RNA POLYMERASE SIGMA FACTOR FECI-RELATED"/>
    <property type="match status" value="1"/>
</dbReference>
<dbReference type="Gene3D" id="1.10.10.10">
    <property type="entry name" value="Winged helix-like DNA-binding domain superfamily/Winged helix DNA-binding domain"/>
    <property type="match status" value="1"/>
</dbReference>
<evidence type="ECO:0000256" key="3">
    <source>
        <dbReference type="ARBA" id="ARBA00023082"/>
    </source>
</evidence>
<keyword evidence="2" id="KW-0805">Transcription regulation</keyword>
<dbReference type="InterPro" id="IPR013324">
    <property type="entry name" value="RNA_pol_sigma_r3/r4-like"/>
</dbReference>
<organism evidence="7 8">
    <name type="scientific">Methylophilus aquaticus</name>
    <dbReference type="NCBI Taxonomy" id="1971610"/>
    <lineage>
        <taxon>Bacteria</taxon>
        <taxon>Pseudomonadati</taxon>
        <taxon>Pseudomonadota</taxon>
        <taxon>Betaproteobacteria</taxon>
        <taxon>Nitrosomonadales</taxon>
        <taxon>Methylophilaceae</taxon>
        <taxon>Methylophilus</taxon>
    </lineage>
</organism>
<dbReference type="InterPro" id="IPR007627">
    <property type="entry name" value="RNA_pol_sigma70_r2"/>
</dbReference>
<dbReference type="InterPro" id="IPR039425">
    <property type="entry name" value="RNA_pol_sigma-70-like"/>
</dbReference>
<dbReference type="InterPro" id="IPR013325">
    <property type="entry name" value="RNA_pol_sigma_r2"/>
</dbReference>
<dbReference type="Pfam" id="PF08281">
    <property type="entry name" value="Sigma70_r4_2"/>
    <property type="match status" value="1"/>
</dbReference>
<dbReference type="InterPro" id="IPR014284">
    <property type="entry name" value="RNA_pol_sigma-70_dom"/>
</dbReference>
<keyword evidence="4" id="KW-0804">Transcription</keyword>
<keyword evidence="8" id="KW-1185">Reference proteome</keyword>
<accession>A0ABT9JQT6</accession>
<dbReference type="PANTHER" id="PTHR43133">
    <property type="entry name" value="RNA POLYMERASE ECF-TYPE SIGMA FACTO"/>
    <property type="match status" value="1"/>
</dbReference>
<evidence type="ECO:0000313" key="7">
    <source>
        <dbReference type="EMBL" id="MDP8566918.1"/>
    </source>
</evidence>
<gene>
    <name evidence="7" type="ORF">Q9291_03550</name>
</gene>
<name>A0ABT9JQT6_9PROT</name>
<reference evidence="8" key="1">
    <citation type="journal article" date="2019" name="Int. J. Syst. Evol. Microbiol.">
        <title>The Global Catalogue of Microorganisms (GCM) 10K type strain sequencing project: providing services to taxonomists for standard genome sequencing and annotation.</title>
        <authorList>
            <consortium name="The Broad Institute Genomics Platform"/>
            <consortium name="The Broad Institute Genome Sequencing Center for Infectious Disease"/>
            <person name="Wu L."/>
            <person name="Ma J."/>
        </authorList>
    </citation>
    <scope>NUCLEOTIDE SEQUENCE [LARGE SCALE GENOMIC DNA]</scope>
    <source>
        <strain evidence="8">VKM B-3159</strain>
    </source>
</reference>
<dbReference type="InterPro" id="IPR013249">
    <property type="entry name" value="RNA_pol_sigma70_r4_t2"/>
</dbReference>
<protein>
    <submittedName>
        <fullName evidence="7">Sigma-70 family RNA polymerase sigma factor</fullName>
    </submittedName>
</protein>
<comment type="similarity">
    <text evidence="1">Belongs to the sigma-70 factor family. ECF subfamily.</text>
</comment>
<dbReference type="Proteomes" id="UP001225906">
    <property type="component" value="Unassembled WGS sequence"/>
</dbReference>
<comment type="caution">
    <text evidence="7">The sequence shown here is derived from an EMBL/GenBank/DDBJ whole genome shotgun (WGS) entry which is preliminary data.</text>
</comment>
<keyword evidence="3" id="KW-0731">Sigma factor</keyword>
<dbReference type="SUPFAM" id="SSF88946">
    <property type="entry name" value="Sigma2 domain of RNA polymerase sigma factors"/>
    <property type="match status" value="1"/>
</dbReference>
<evidence type="ECO:0000256" key="4">
    <source>
        <dbReference type="ARBA" id="ARBA00023163"/>
    </source>
</evidence>
<evidence type="ECO:0000256" key="2">
    <source>
        <dbReference type="ARBA" id="ARBA00023015"/>
    </source>
</evidence>
<evidence type="ECO:0000259" key="6">
    <source>
        <dbReference type="Pfam" id="PF08281"/>
    </source>
</evidence>
<feature type="domain" description="RNA polymerase sigma-70 region 2" evidence="5">
    <location>
        <begin position="17"/>
        <end position="77"/>
    </location>
</feature>
<dbReference type="Pfam" id="PF04542">
    <property type="entry name" value="Sigma70_r2"/>
    <property type="match status" value="1"/>
</dbReference>
<dbReference type="InterPro" id="IPR036388">
    <property type="entry name" value="WH-like_DNA-bd_sf"/>
</dbReference>
<proteinExistence type="inferred from homology"/>
<evidence type="ECO:0000313" key="8">
    <source>
        <dbReference type="Proteomes" id="UP001225906"/>
    </source>
</evidence>
<dbReference type="NCBIfam" id="TIGR02937">
    <property type="entry name" value="sigma70-ECF"/>
    <property type="match status" value="1"/>
</dbReference>
<evidence type="ECO:0000259" key="5">
    <source>
        <dbReference type="Pfam" id="PF04542"/>
    </source>
</evidence>
<dbReference type="Gene3D" id="1.10.1740.10">
    <property type="match status" value="1"/>
</dbReference>
<feature type="domain" description="RNA polymerase sigma factor 70 region 4 type 2" evidence="6">
    <location>
        <begin position="110"/>
        <end position="160"/>
    </location>
</feature>
<dbReference type="EMBL" id="JAVCAP010000004">
    <property type="protein sequence ID" value="MDP8566918.1"/>
    <property type="molecule type" value="Genomic_DNA"/>
</dbReference>
<dbReference type="SUPFAM" id="SSF88659">
    <property type="entry name" value="Sigma3 and sigma4 domains of RNA polymerase sigma factors"/>
    <property type="match status" value="1"/>
</dbReference>
<sequence length="172" mass="19761">MDKTLTWCGINLEWAYSDLLGYIRYKVACPHQAKDILHDAFIRFTVSGSANRDIEPHAYIRSIAKHLIVDAYHANQRFVSLDADAGLQHAWLNEPTLSVEHLNDIKQRLEVIQHILEQLPPRCRQVFWMYRVEGYTHSEIAAKLGISKNMVERHVMRAILDLSSARALIAAD</sequence>